<gene>
    <name evidence="1" type="ORF">I6G68_00235</name>
</gene>
<dbReference type="EMBL" id="CP065662">
    <property type="protein sequence ID" value="QPS01548.1"/>
    <property type="molecule type" value="Genomic_DNA"/>
</dbReference>
<protein>
    <submittedName>
        <fullName evidence="1">Uncharacterized protein</fullName>
    </submittedName>
</protein>
<reference evidence="1 2" key="1">
    <citation type="submission" date="2020-12" db="EMBL/GenBank/DDBJ databases">
        <title>FDA dAtabase for Regulatory Grade micrObial Sequences (FDA-ARGOS): Supporting development and validation of Infectious Disease Dx tests.</title>
        <authorList>
            <person name="Sproer C."/>
            <person name="Gronow S."/>
            <person name="Severitt S."/>
            <person name="Schroder I."/>
            <person name="Tallon L."/>
            <person name="Sadzewicz L."/>
            <person name="Zhao X."/>
            <person name="Boylan J."/>
            <person name="Ott S."/>
            <person name="Bowen H."/>
            <person name="Vavikolanu K."/>
            <person name="Mehta A."/>
            <person name="Aluvathingal J."/>
            <person name="Nadendla S."/>
            <person name="Lowell S."/>
            <person name="Myers T."/>
            <person name="Yan Y."/>
            <person name="Sichtig H."/>
        </authorList>
    </citation>
    <scope>NUCLEOTIDE SEQUENCE [LARGE SCALE GENOMIC DNA]</scope>
    <source>
        <strain evidence="1 2">FDAARGOS_911</strain>
    </source>
</reference>
<dbReference type="KEGG" id="aun:AWM73_00785"/>
<organism evidence="1 2">
    <name type="scientific">Aerococcus urinae</name>
    <dbReference type="NCBI Taxonomy" id="1376"/>
    <lineage>
        <taxon>Bacteria</taxon>
        <taxon>Bacillati</taxon>
        <taxon>Bacillota</taxon>
        <taxon>Bacilli</taxon>
        <taxon>Lactobacillales</taxon>
        <taxon>Aerococcaceae</taxon>
        <taxon>Aerococcus</taxon>
    </lineage>
</organism>
<proteinExistence type="predicted"/>
<evidence type="ECO:0000313" key="1">
    <source>
        <dbReference type="EMBL" id="QPS01548.1"/>
    </source>
</evidence>
<evidence type="ECO:0000313" key="2">
    <source>
        <dbReference type="Proteomes" id="UP000594771"/>
    </source>
</evidence>
<accession>A0A0X8FD39</accession>
<dbReference type="Proteomes" id="UP000594771">
    <property type="component" value="Chromosome"/>
</dbReference>
<dbReference type="AlphaFoldDB" id="A0A0X8FD39"/>
<name>A0A0X8FD39_9LACT</name>
<dbReference type="RefSeq" id="WP_060777631.1">
    <property type="nucleotide sequence ID" value="NZ_CAJHLF010000001.1"/>
</dbReference>
<sequence length="363" mass="41476">MTVKQAEKLKHIHPIEEITDFEAYYLDWYKDKVNEDRGPEHTAIGKSIYQLKYVYTPQMQQPYNDLPDWLKKAYMNELFKLAGFVGKGLGEIDLAFDFLIPAPSFNPRTRWNPNGQVKFIYDLVNVLSEQLGLPYHKGCLFKKDNVAAKDSIVSSENFEASCIRLPKDFPSYSKTGSAQPIGLVIDDLFERGDTAKISLGLLKAKNPEMQFKFLSCTKNKYHGLGKKVQVKFASFREFIAKNNSEFIKLKVVSPGDFYDKTVCVFSNNAGYEVFKEQLIKHNSNSYNISSTNDPIFSIKIKQGKGGYLDFFGLLDTPQEQIHQDLDLGFDPNFGYDFGLWDTPREPSNPNFGPDSFFDDDLPF</sequence>
<dbReference type="GeneID" id="35767772"/>